<feature type="region of interest" description="Disordered" evidence="1">
    <location>
        <begin position="32"/>
        <end position="70"/>
    </location>
</feature>
<organism evidence="2 3">
    <name type="scientific">Ensete ventricosum</name>
    <name type="common">Abyssinian banana</name>
    <name type="synonym">Musa ensete</name>
    <dbReference type="NCBI Taxonomy" id="4639"/>
    <lineage>
        <taxon>Eukaryota</taxon>
        <taxon>Viridiplantae</taxon>
        <taxon>Streptophyta</taxon>
        <taxon>Embryophyta</taxon>
        <taxon>Tracheophyta</taxon>
        <taxon>Spermatophyta</taxon>
        <taxon>Magnoliopsida</taxon>
        <taxon>Liliopsida</taxon>
        <taxon>Zingiberales</taxon>
        <taxon>Musaceae</taxon>
        <taxon>Ensete</taxon>
    </lineage>
</organism>
<evidence type="ECO:0000256" key="1">
    <source>
        <dbReference type="SAM" id="MobiDB-lite"/>
    </source>
</evidence>
<evidence type="ECO:0000313" key="2">
    <source>
        <dbReference type="EMBL" id="KAJ8459260.1"/>
    </source>
</evidence>
<sequence>MERLVSPQLDCREITELTISKFKKITPIFHRTGHARFHRDPDPASTSRPTPQPMGLRPGQAACAEPDPGLHEADRLKRVIRYARQKQAGR</sequence>
<dbReference type="EMBL" id="JAQQAF010000009">
    <property type="protein sequence ID" value="KAJ8459260.1"/>
    <property type="molecule type" value="Genomic_DNA"/>
</dbReference>
<evidence type="ECO:0000313" key="3">
    <source>
        <dbReference type="Proteomes" id="UP001222027"/>
    </source>
</evidence>
<accession>A0AAV8PP06</accession>
<dbReference type="Proteomes" id="UP001222027">
    <property type="component" value="Unassembled WGS sequence"/>
</dbReference>
<proteinExistence type="predicted"/>
<protein>
    <submittedName>
        <fullName evidence="2">Uncharacterized protein</fullName>
    </submittedName>
</protein>
<dbReference type="AlphaFoldDB" id="A0AAV8PP06"/>
<keyword evidence="3" id="KW-1185">Reference proteome</keyword>
<comment type="caution">
    <text evidence="2">The sequence shown here is derived from an EMBL/GenBank/DDBJ whole genome shotgun (WGS) entry which is preliminary data.</text>
</comment>
<reference evidence="2 3" key="1">
    <citation type="submission" date="2022-12" db="EMBL/GenBank/DDBJ databases">
        <title>Chromosome-scale assembly of the Ensete ventricosum genome.</title>
        <authorList>
            <person name="Dussert Y."/>
            <person name="Stocks J."/>
            <person name="Wendawek A."/>
            <person name="Woldeyes F."/>
            <person name="Nichols R.A."/>
            <person name="Borrell J.S."/>
        </authorList>
    </citation>
    <scope>NUCLEOTIDE SEQUENCE [LARGE SCALE GENOMIC DNA]</scope>
    <source>
        <strain evidence="3">cv. Maze</strain>
        <tissue evidence="2">Seeds</tissue>
    </source>
</reference>
<gene>
    <name evidence="2" type="ORF">OPV22_032186</name>
</gene>
<name>A0AAV8PP06_ENSVE</name>